<feature type="signal peptide" evidence="1">
    <location>
        <begin position="1"/>
        <end position="19"/>
    </location>
</feature>
<evidence type="ECO:0000256" key="1">
    <source>
        <dbReference type="SAM" id="SignalP"/>
    </source>
</evidence>
<organism evidence="2 3">
    <name type="scientific">Rhizobium herbae</name>
    <dbReference type="NCBI Taxonomy" id="508661"/>
    <lineage>
        <taxon>Bacteria</taxon>
        <taxon>Pseudomonadati</taxon>
        <taxon>Pseudomonadota</taxon>
        <taxon>Alphaproteobacteria</taxon>
        <taxon>Hyphomicrobiales</taxon>
        <taxon>Rhizobiaceae</taxon>
        <taxon>Rhizobium/Agrobacterium group</taxon>
        <taxon>Rhizobium</taxon>
    </lineage>
</organism>
<protein>
    <recommendedName>
        <fullName evidence="4">Secreted protein</fullName>
    </recommendedName>
</protein>
<evidence type="ECO:0008006" key="4">
    <source>
        <dbReference type="Google" id="ProtNLM"/>
    </source>
</evidence>
<comment type="caution">
    <text evidence="2">The sequence shown here is derived from an EMBL/GenBank/DDBJ whole genome shotgun (WGS) entry which is preliminary data.</text>
</comment>
<accession>A0ABS4ESM5</accession>
<evidence type="ECO:0000313" key="3">
    <source>
        <dbReference type="Proteomes" id="UP000823786"/>
    </source>
</evidence>
<keyword evidence="3" id="KW-1185">Reference proteome</keyword>
<proteinExistence type="predicted"/>
<keyword evidence="1" id="KW-0732">Signal</keyword>
<gene>
    <name evidence="2" type="ORF">J2Z75_004475</name>
</gene>
<evidence type="ECO:0000313" key="2">
    <source>
        <dbReference type="EMBL" id="MBP1860954.1"/>
    </source>
</evidence>
<reference evidence="2 3" key="1">
    <citation type="submission" date="2021-03" db="EMBL/GenBank/DDBJ databases">
        <title>Genomic Encyclopedia of Type Strains, Phase IV (KMG-IV): sequencing the most valuable type-strain genomes for metagenomic binning, comparative biology and taxonomic classification.</title>
        <authorList>
            <person name="Goeker M."/>
        </authorList>
    </citation>
    <scope>NUCLEOTIDE SEQUENCE [LARGE SCALE GENOMIC DNA]</scope>
    <source>
        <strain evidence="2 3">DSM 26427</strain>
    </source>
</reference>
<name>A0ABS4ESM5_9HYPH</name>
<dbReference type="RefSeq" id="WP_209854932.1">
    <property type="nucleotide sequence ID" value="NZ_JAGGJV010000008.1"/>
</dbReference>
<dbReference type="Proteomes" id="UP000823786">
    <property type="component" value="Unassembled WGS sequence"/>
</dbReference>
<feature type="chain" id="PRO_5045088725" description="Secreted protein" evidence="1">
    <location>
        <begin position="20"/>
        <end position="71"/>
    </location>
</feature>
<dbReference type="EMBL" id="JAGGJV010000008">
    <property type="protein sequence ID" value="MBP1860954.1"/>
    <property type="molecule type" value="Genomic_DNA"/>
</dbReference>
<sequence>MRRFIVAAALAAIPAVSLAATPHAGVSSRQRYNDYYYRSYDTAFQPVCVTRKVRTTDEWGNPAVKTVRICR</sequence>